<comment type="caution">
    <text evidence="1">The sequence shown here is derived from an EMBL/GenBank/DDBJ whole genome shotgun (WGS) entry which is preliminary data.</text>
</comment>
<name>A0ACC0GRH4_9ERIC</name>
<dbReference type="EMBL" id="CM045766">
    <property type="protein sequence ID" value="KAI8003440.1"/>
    <property type="molecule type" value="Genomic_DNA"/>
</dbReference>
<keyword evidence="2" id="KW-1185">Reference proteome</keyword>
<protein>
    <submittedName>
        <fullName evidence="1">Uncharacterized protein</fullName>
    </submittedName>
</protein>
<evidence type="ECO:0000313" key="1">
    <source>
        <dbReference type="EMBL" id="KAI8003440.1"/>
    </source>
</evidence>
<evidence type="ECO:0000313" key="2">
    <source>
        <dbReference type="Proteomes" id="UP001060215"/>
    </source>
</evidence>
<reference evidence="1 2" key="1">
    <citation type="journal article" date="2022" name="Plant J.">
        <title>Chromosome-level genome of Camellia lanceoleosa provides a valuable resource for understanding genome evolution and self-incompatibility.</title>
        <authorList>
            <person name="Gong W."/>
            <person name="Xiao S."/>
            <person name="Wang L."/>
            <person name="Liao Z."/>
            <person name="Chang Y."/>
            <person name="Mo W."/>
            <person name="Hu G."/>
            <person name="Li W."/>
            <person name="Zhao G."/>
            <person name="Zhu H."/>
            <person name="Hu X."/>
            <person name="Ji K."/>
            <person name="Xiang X."/>
            <person name="Song Q."/>
            <person name="Yuan D."/>
            <person name="Jin S."/>
            <person name="Zhang L."/>
        </authorList>
    </citation>
    <scope>NUCLEOTIDE SEQUENCE [LARGE SCALE GENOMIC DNA]</scope>
    <source>
        <strain evidence="1">SQ_2022a</strain>
    </source>
</reference>
<organism evidence="1 2">
    <name type="scientific">Camellia lanceoleosa</name>
    <dbReference type="NCBI Taxonomy" id="1840588"/>
    <lineage>
        <taxon>Eukaryota</taxon>
        <taxon>Viridiplantae</taxon>
        <taxon>Streptophyta</taxon>
        <taxon>Embryophyta</taxon>
        <taxon>Tracheophyta</taxon>
        <taxon>Spermatophyta</taxon>
        <taxon>Magnoliopsida</taxon>
        <taxon>eudicotyledons</taxon>
        <taxon>Gunneridae</taxon>
        <taxon>Pentapetalae</taxon>
        <taxon>asterids</taxon>
        <taxon>Ericales</taxon>
        <taxon>Theaceae</taxon>
        <taxon>Camellia</taxon>
    </lineage>
</organism>
<proteinExistence type="predicted"/>
<accession>A0ACC0GRH4</accession>
<gene>
    <name evidence="1" type="ORF">LOK49_LG08G02675</name>
</gene>
<dbReference type="Proteomes" id="UP001060215">
    <property type="component" value="Chromosome 9"/>
</dbReference>
<sequence>MVKKLLSEKEKRMIRMIQALPWVGCWRIAKIKYAVRRRNRQIVQVDEEKAAFDSINLTEPSETLSSAELFEKKLFRRLALKWNDNERKWNSARNLNQPVPASVIAFRSLTSVKMSAENYFSQNPKKQVLVYSAEQLYELDDGSYYDVHYPADLPVEEIGKICDDCEAMLLPCNPYDGELKFSHMVGAPEVPKDGTTSKKRKKNLLEIAASKSVKLQNFEKETLFSVGSSEDQNLLSDLNTLVEPEPHEDLNAAKLSDVELRDKKRIRWRALKWRKTDMNGRLQTV</sequence>